<evidence type="ECO:0000313" key="1">
    <source>
        <dbReference type="EMBL" id="GCC32369.1"/>
    </source>
</evidence>
<accession>A0A401SPN7</accession>
<proteinExistence type="predicted"/>
<sequence length="72" mass="8458">MLTQRKGLSLFVLADCRHPRAQASEWRRVPVDVEEGICINSRLKPKLIIDIQACHSHCHNRERWEQQNNVLI</sequence>
<reference evidence="1 2" key="1">
    <citation type="journal article" date="2018" name="Nat. Ecol. Evol.">
        <title>Shark genomes provide insights into elasmobranch evolution and the origin of vertebrates.</title>
        <authorList>
            <person name="Hara Y"/>
            <person name="Yamaguchi K"/>
            <person name="Onimaru K"/>
            <person name="Kadota M"/>
            <person name="Koyanagi M"/>
            <person name="Keeley SD"/>
            <person name="Tatsumi K"/>
            <person name="Tanaka K"/>
            <person name="Motone F"/>
            <person name="Kageyama Y"/>
            <person name="Nozu R"/>
            <person name="Adachi N"/>
            <person name="Nishimura O"/>
            <person name="Nakagawa R"/>
            <person name="Tanegashima C"/>
            <person name="Kiyatake I"/>
            <person name="Matsumoto R"/>
            <person name="Murakumo K"/>
            <person name="Nishida K"/>
            <person name="Terakita A"/>
            <person name="Kuratani S"/>
            <person name="Sato K"/>
            <person name="Hyodo S Kuraku.S."/>
        </authorList>
    </citation>
    <scope>NUCLEOTIDE SEQUENCE [LARGE SCALE GENOMIC DNA]</scope>
</reference>
<name>A0A401SPN7_CHIPU</name>
<dbReference type="AlphaFoldDB" id="A0A401SPN7"/>
<organism evidence="1 2">
    <name type="scientific">Chiloscyllium punctatum</name>
    <name type="common">Brownbanded bambooshark</name>
    <name type="synonym">Hemiscyllium punctatum</name>
    <dbReference type="NCBI Taxonomy" id="137246"/>
    <lineage>
        <taxon>Eukaryota</taxon>
        <taxon>Metazoa</taxon>
        <taxon>Chordata</taxon>
        <taxon>Craniata</taxon>
        <taxon>Vertebrata</taxon>
        <taxon>Chondrichthyes</taxon>
        <taxon>Elasmobranchii</taxon>
        <taxon>Galeomorphii</taxon>
        <taxon>Galeoidea</taxon>
        <taxon>Orectolobiformes</taxon>
        <taxon>Hemiscylliidae</taxon>
        <taxon>Chiloscyllium</taxon>
    </lineage>
</organism>
<gene>
    <name evidence="1" type="ORF">chiPu_0010830</name>
</gene>
<protein>
    <submittedName>
        <fullName evidence="1">Uncharacterized protein</fullName>
    </submittedName>
</protein>
<comment type="caution">
    <text evidence="1">The sequence shown here is derived from an EMBL/GenBank/DDBJ whole genome shotgun (WGS) entry which is preliminary data.</text>
</comment>
<dbReference type="Proteomes" id="UP000287033">
    <property type="component" value="Unassembled WGS sequence"/>
</dbReference>
<dbReference type="EMBL" id="BEZZ01000430">
    <property type="protein sequence ID" value="GCC32369.1"/>
    <property type="molecule type" value="Genomic_DNA"/>
</dbReference>
<keyword evidence="2" id="KW-1185">Reference proteome</keyword>
<evidence type="ECO:0000313" key="2">
    <source>
        <dbReference type="Proteomes" id="UP000287033"/>
    </source>
</evidence>